<dbReference type="Gene3D" id="1.10.287.560">
    <property type="entry name" value="Histidine kinase CheA-like, homodimeric domain"/>
    <property type="match status" value="1"/>
</dbReference>
<dbReference type="Pfam" id="PF02518">
    <property type="entry name" value="HATPase_c"/>
    <property type="match status" value="1"/>
</dbReference>
<keyword evidence="15" id="KW-1185">Reference proteome</keyword>
<dbReference type="SMART" id="SM00260">
    <property type="entry name" value="CheW"/>
    <property type="match status" value="1"/>
</dbReference>
<evidence type="ECO:0000256" key="1">
    <source>
        <dbReference type="ARBA" id="ARBA00000085"/>
    </source>
</evidence>
<evidence type="ECO:0000259" key="13">
    <source>
        <dbReference type="PROSITE" id="PS50851"/>
    </source>
</evidence>
<dbReference type="InterPro" id="IPR036061">
    <property type="entry name" value="CheW-like_dom_sf"/>
</dbReference>
<dbReference type="PATRIC" id="fig|1121451.3.peg.1882"/>
<dbReference type="SUPFAM" id="SSF55874">
    <property type="entry name" value="ATPase domain of HSP90 chaperone/DNA topoisomerase II/histidine kinase"/>
    <property type="match status" value="1"/>
</dbReference>
<dbReference type="PROSITE" id="PS50109">
    <property type="entry name" value="HIS_KIN"/>
    <property type="match status" value="1"/>
</dbReference>
<keyword evidence="4" id="KW-0145">Chemotaxis</keyword>
<evidence type="ECO:0000256" key="9">
    <source>
        <dbReference type="ARBA" id="ARBA00023012"/>
    </source>
</evidence>
<dbReference type="STRING" id="1121451.DESAM_21641"/>
<keyword evidence="5" id="KW-0597">Phosphoprotein</keyword>
<dbReference type="Pfam" id="PF02895">
    <property type="entry name" value="H-kinase_dim"/>
    <property type="match status" value="1"/>
</dbReference>
<dbReference type="GO" id="GO:0006935">
    <property type="term" value="P:chemotaxis"/>
    <property type="evidence" value="ECO:0007669"/>
    <property type="project" value="UniProtKB-KW"/>
</dbReference>
<reference evidence="14 15" key="1">
    <citation type="submission" date="2012-10" db="EMBL/GenBank/DDBJ databases">
        <authorList>
            <person name="Genoscope - CEA"/>
        </authorList>
    </citation>
    <scope>NUCLEOTIDE SEQUENCE [LARGE SCALE GENOMIC DNA]</scope>
    <source>
        <strain evidence="15">AM13 / DSM 14728</strain>
    </source>
</reference>
<dbReference type="Gene3D" id="2.30.30.40">
    <property type="entry name" value="SH3 Domains"/>
    <property type="match status" value="1"/>
</dbReference>
<dbReference type="InterPro" id="IPR037006">
    <property type="entry name" value="CheA-like_homodim_sf"/>
</dbReference>
<dbReference type="SMART" id="SM00387">
    <property type="entry name" value="HATPase_c"/>
    <property type="match status" value="1"/>
</dbReference>
<keyword evidence="8" id="KW-0547">Nucleotide-binding</keyword>
<evidence type="ECO:0000313" key="15">
    <source>
        <dbReference type="Proteomes" id="UP000010808"/>
    </source>
</evidence>
<dbReference type="KEGG" id="dhy:DESAM_21641"/>
<dbReference type="SUPFAM" id="SSF47384">
    <property type="entry name" value="Homodimeric domain of signal transducing histidine kinase"/>
    <property type="match status" value="1"/>
</dbReference>
<keyword evidence="8" id="KW-0067">ATP-binding</keyword>
<evidence type="ECO:0000256" key="4">
    <source>
        <dbReference type="ARBA" id="ARBA00022500"/>
    </source>
</evidence>
<evidence type="ECO:0000256" key="2">
    <source>
        <dbReference type="ARBA" id="ARBA00012438"/>
    </source>
</evidence>
<dbReference type="InterPro" id="IPR036890">
    <property type="entry name" value="HATPase_C_sf"/>
</dbReference>
<dbReference type="GO" id="GO:0000155">
    <property type="term" value="F:phosphorelay sensor kinase activity"/>
    <property type="evidence" value="ECO:0007669"/>
    <property type="project" value="InterPro"/>
</dbReference>
<dbReference type="PANTHER" id="PTHR43395">
    <property type="entry name" value="SENSOR HISTIDINE KINASE CHEA"/>
    <property type="match status" value="1"/>
</dbReference>
<dbReference type="SUPFAM" id="SSF50341">
    <property type="entry name" value="CheW-like"/>
    <property type="match status" value="1"/>
</dbReference>
<gene>
    <name evidence="14" type="ORF">DESAM_21641</name>
</gene>
<dbReference type="InterPro" id="IPR004105">
    <property type="entry name" value="CheA-like_dim"/>
</dbReference>
<protein>
    <recommendedName>
        <fullName evidence="3">Chemotaxis protein CheA</fullName>
        <ecNumber evidence="2">2.7.13.3</ecNumber>
    </recommendedName>
</protein>
<dbReference type="Gene3D" id="2.40.50.180">
    <property type="entry name" value="CheA-289, Domain 4"/>
    <property type="match status" value="1"/>
</dbReference>
<dbReference type="InterPro" id="IPR005467">
    <property type="entry name" value="His_kinase_dom"/>
</dbReference>
<keyword evidence="6 14" id="KW-0808">Transferase</keyword>
<dbReference type="InterPro" id="IPR051315">
    <property type="entry name" value="Bact_Chemotaxis_CheA"/>
</dbReference>
<dbReference type="FunFam" id="3.30.565.10:FF:000016">
    <property type="entry name" value="Chemotaxis protein CheA, putative"/>
    <property type="match status" value="1"/>
</dbReference>
<dbReference type="eggNOG" id="COG0643">
    <property type="taxonomic scope" value="Bacteria"/>
</dbReference>
<evidence type="ECO:0000259" key="12">
    <source>
        <dbReference type="PROSITE" id="PS50109"/>
    </source>
</evidence>
<dbReference type="AlphaFoldDB" id="L0RAY3"/>
<evidence type="ECO:0000256" key="11">
    <source>
        <dbReference type="SAM" id="MobiDB-lite"/>
    </source>
</evidence>
<feature type="domain" description="Histidine kinase" evidence="12">
    <location>
        <begin position="236"/>
        <end position="444"/>
    </location>
</feature>
<comment type="function">
    <text evidence="10">Involved in the transmission of sensory signals from the chemoreceptors to the flagellar motors. CheA is autophosphorylated; it can transfer its phosphate group to either CheB or CheY.</text>
</comment>
<organism evidence="14 15">
    <name type="scientific">Maridesulfovibrio hydrothermalis AM13 = DSM 14728</name>
    <dbReference type="NCBI Taxonomy" id="1121451"/>
    <lineage>
        <taxon>Bacteria</taxon>
        <taxon>Pseudomonadati</taxon>
        <taxon>Thermodesulfobacteriota</taxon>
        <taxon>Desulfovibrionia</taxon>
        <taxon>Desulfovibrionales</taxon>
        <taxon>Desulfovibrionaceae</taxon>
        <taxon>Maridesulfovibrio</taxon>
    </lineage>
</organism>
<name>L0RAY3_9BACT</name>
<dbReference type="InterPro" id="IPR003594">
    <property type="entry name" value="HATPase_dom"/>
</dbReference>
<feature type="domain" description="CheW-like" evidence="13">
    <location>
        <begin position="450"/>
        <end position="585"/>
    </location>
</feature>
<evidence type="ECO:0000313" key="14">
    <source>
        <dbReference type="EMBL" id="CCO23918.1"/>
    </source>
</evidence>
<dbReference type="RefSeq" id="WP_015336521.1">
    <property type="nucleotide sequence ID" value="NC_020055.1"/>
</dbReference>
<dbReference type="Gene3D" id="3.30.565.10">
    <property type="entry name" value="Histidine kinase-like ATPase, C-terminal domain"/>
    <property type="match status" value="1"/>
</dbReference>
<dbReference type="OrthoDB" id="9803176at2"/>
<evidence type="ECO:0000256" key="3">
    <source>
        <dbReference type="ARBA" id="ARBA00021495"/>
    </source>
</evidence>
<keyword evidence="7 14" id="KW-0418">Kinase</keyword>
<comment type="catalytic activity">
    <reaction evidence="1">
        <text>ATP + protein L-histidine = ADP + protein N-phospho-L-histidine.</text>
        <dbReference type="EC" id="2.7.13.3"/>
    </reaction>
</comment>
<dbReference type="GO" id="GO:0005737">
    <property type="term" value="C:cytoplasm"/>
    <property type="evidence" value="ECO:0007669"/>
    <property type="project" value="InterPro"/>
</dbReference>
<feature type="compositionally biased region" description="Basic and acidic residues" evidence="11">
    <location>
        <begin position="149"/>
        <end position="160"/>
    </location>
</feature>
<dbReference type="GO" id="GO:0005524">
    <property type="term" value="F:ATP binding"/>
    <property type="evidence" value="ECO:0007669"/>
    <property type="project" value="UniProtKB-KW"/>
</dbReference>
<dbReference type="HOGENOM" id="CLU_000650_3_0_7"/>
<dbReference type="InterPro" id="IPR002545">
    <property type="entry name" value="CheW-lke_dom"/>
</dbReference>
<dbReference type="Pfam" id="PF01584">
    <property type="entry name" value="CheW"/>
    <property type="match status" value="1"/>
</dbReference>
<accession>L0RAY3</accession>
<dbReference type="SMART" id="SM01231">
    <property type="entry name" value="H-kinase_dim"/>
    <property type="match status" value="1"/>
</dbReference>
<evidence type="ECO:0000256" key="6">
    <source>
        <dbReference type="ARBA" id="ARBA00022679"/>
    </source>
</evidence>
<dbReference type="EC" id="2.7.13.3" evidence="2"/>
<keyword evidence="9" id="KW-0902">Two-component regulatory system</keyword>
<dbReference type="PANTHER" id="PTHR43395:SF10">
    <property type="entry name" value="CHEMOTAXIS PROTEIN CHEA"/>
    <property type="match status" value="1"/>
</dbReference>
<dbReference type="PRINTS" id="PR00344">
    <property type="entry name" value="BCTRLSENSOR"/>
</dbReference>
<feature type="region of interest" description="Disordered" evidence="11">
    <location>
        <begin position="147"/>
        <end position="169"/>
    </location>
</feature>
<evidence type="ECO:0000256" key="7">
    <source>
        <dbReference type="ARBA" id="ARBA00022777"/>
    </source>
</evidence>
<dbReference type="InterPro" id="IPR036097">
    <property type="entry name" value="HisK_dim/P_sf"/>
</dbReference>
<dbReference type="Proteomes" id="UP000010808">
    <property type="component" value="Chromosome"/>
</dbReference>
<proteinExistence type="predicted"/>
<sequence length="595" mass="65403">MKDSISSCISQLQESITNLEHGTGDINSILQDLGIEHVKMPSAQVIALMDMLTDGITPVTPDLITALLEITEAQKKFYYCIGGLLDQGGVKLDSRKSEENAAPKSSSQTEMTEAEIEMIAEIEAMDGGEPNEADGWEKLEACEVPSTAPDEKLSKYHGEEPEIPENSPEPVAAKEIKTEEKSKAVHPAKDKMKEPQAISSIRVSTQQLDSLIELVGKLMVTYAVIAQTKVDNISKISSSLSELDKVIRNLQSEMDEIRLVPLKQIFMPMHRLVKSTSQKLNKRIKFTISGEDLALDKTIVECLNEPLVHLLRNALDHGIESTEDRQMFGKDEVGSVTLNASRKGEFAYIEIVDDGKGLDADILLSKAIEKGIADPDKKYTEEEIYEFILQSGFSTASAVTDISGRGVGMDAVVTAVHNTLDGKISIKSKLGEGSTFTITIPLSRSVNEGIVDALITTIGTETFIFPSREVLEVYEPVAKEFTELPDGRETVSIRGKVHPLIRMHKIFDFPPPDDNITPKTILVKMGDICAAILVDEVLRQQKAVVTGFTLPVNTLYRLPILGFGMMGEKDALVIDTETLITTQLEDFEEKNPLQS</sequence>
<evidence type="ECO:0000256" key="10">
    <source>
        <dbReference type="ARBA" id="ARBA00035100"/>
    </source>
</evidence>
<dbReference type="InterPro" id="IPR004358">
    <property type="entry name" value="Sig_transdc_His_kin-like_C"/>
</dbReference>
<dbReference type="EMBL" id="FO203522">
    <property type="protein sequence ID" value="CCO23918.1"/>
    <property type="molecule type" value="Genomic_DNA"/>
</dbReference>
<evidence type="ECO:0000256" key="8">
    <source>
        <dbReference type="ARBA" id="ARBA00022840"/>
    </source>
</evidence>
<dbReference type="PROSITE" id="PS50851">
    <property type="entry name" value="CHEW"/>
    <property type="match status" value="1"/>
</dbReference>
<evidence type="ECO:0000256" key="5">
    <source>
        <dbReference type="ARBA" id="ARBA00022553"/>
    </source>
</evidence>